<name>A0A4R4TXG0_9ACTN</name>
<comment type="caution">
    <text evidence="5">The sequence shown here is derived from an EMBL/GenBank/DDBJ whole genome shotgun (WGS) entry which is preliminary data.</text>
</comment>
<evidence type="ECO:0000256" key="4">
    <source>
        <dbReference type="ARBA" id="ARBA00022842"/>
    </source>
</evidence>
<dbReference type="InterPro" id="IPR006385">
    <property type="entry name" value="HAD_hydro_SerB1"/>
</dbReference>
<protein>
    <submittedName>
        <fullName evidence="5">HAD family hydrolase</fullName>
    </submittedName>
</protein>
<dbReference type="Gene3D" id="3.40.50.1000">
    <property type="entry name" value="HAD superfamily/HAD-like"/>
    <property type="match status" value="1"/>
</dbReference>
<dbReference type="Gene3D" id="1.20.1440.100">
    <property type="entry name" value="SG protein - dephosphorylation function"/>
    <property type="match status" value="1"/>
</dbReference>
<evidence type="ECO:0000256" key="3">
    <source>
        <dbReference type="ARBA" id="ARBA00022801"/>
    </source>
</evidence>
<keyword evidence="6" id="KW-1185">Reference proteome</keyword>
<dbReference type="InterPro" id="IPR050582">
    <property type="entry name" value="HAD-like_SerB"/>
</dbReference>
<dbReference type="GO" id="GO:0016787">
    <property type="term" value="F:hydrolase activity"/>
    <property type="evidence" value="ECO:0007669"/>
    <property type="project" value="UniProtKB-KW"/>
</dbReference>
<comment type="similarity">
    <text evidence="1">Belongs to the HAD-like hydrolase superfamily. SerB family.</text>
</comment>
<dbReference type="OrthoDB" id="25607at2"/>
<dbReference type="PANTHER" id="PTHR43344:SF13">
    <property type="entry name" value="PHOSPHATASE RV3661-RELATED"/>
    <property type="match status" value="1"/>
</dbReference>
<keyword evidence="4" id="KW-0460">Magnesium</keyword>
<keyword evidence="2" id="KW-0479">Metal-binding</keyword>
<evidence type="ECO:0000313" key="5">
    <source>
        <dbReference type="EMBL" id="TDC78869.1"/>
    </source>
</evidence>
<dbReference type="GO" id="GO:0046872">
    <property type="term" value="F:metal ion binding"/>
    <property type="evidence" value="ECO:0007669"/>
    <property type="project" value="UniProtKB-KW"/>
</dbReference>
<proteinExistence type="inferred from homology"/>
<sequence length="235" mass="25665">MTARVGSSAPPYLVFCDVDETLITTKSMFDFLAFHTPPGVYRRVAGELRSMADRGIPRTEVNRAYYRAYRGAPVAEIREAGRRWYTDRAARPGFYVPETLLALREHRAAGAALVLVSGSFDACLRPVAEAVDATHVLCTRPLADGGRYTGEIETPMIGDHKQAAVQALLADHPDIDPADCYAYGDHPSDLPMLDCVGHPVAVGDHPEVLAHLAARRRRRAQARTTGRTTARGARA</sequence>
<dbReference type="EMBL" id="SMKI01000026">
    <property type="protein sequence ID" value="TDC78869.1"/>
    <property type="molecule type" value="Genomic_DNA"/>
</dbReference>
<evidence type="ECO:0000256" key="1">
    <source>
        <dbReference type="ARBA" id="ARBA00009184"/>
    </source>
</evidence>
<dbReference type="NCBIfam" id="TIGR01490">
    <property type="entry name" value="HAD-SF-IB-hyp1"/>
    <property type="match status" value="1"/>
</dbReference>
<keyword evidence="3 5" id="KW-0378">Hydrolase</keyword>
<reference evidence="5 6" key="1">
    <citation type="submission" date="2019-03" db="EMBL/GenBank/DDBJ databases">
        <title>Draft genome sequences of novel Actinobacteria.</title>
        <authorList>
            <person name="Sahin N."/>
            <person name="Ay H."/>
            <person name="Saygin H."/>
        </authorList>
    </citation>
    <scope>NUCLEOTIDE SEQUENCE [LARGE SCALE GENOMIC DNA]</scope>
    <source>
        <strain evidence="5 6">DSM 41900</strain>
    </source>
</reference>
<dbReference type="InterPro" id="IPR036412">
    <property type="entry name" value="HAD-like_sf"/>
</dbReference>
<dbReference type="RefSeq" id="WP_132816481.1">
    <property type="nucleotide sequence ID" value="NZ_SMKI01000026.1"/>
</dbReference>
<organism evidence="5 6">
    <name type="scientific">Streptomyces hainanensis</name>
    <dbReference type="NCBI Taxonomy" id="402648"/>
    <lineage>
        <taxon>Bacteria</taxon>
        <taxon>Bacillati</taxon>
        <taxon>Actinomycetota</taxon>
        <taxon>Actinomycetes</taxon>
        <taxon>Kitasatosporales</taxon>
        <taxon>Streptomycetaceae</taxon>
        <taxon>Streptomyces</taxon>
    </lineage>
</organism>
<evidence type="ECO:0000313" key="6">
    <source>
        <dbReference type="Proteomes" id="UP000295345"/>
    </source>
</evidence>
<dbReference type="PANTHER" id="PTHR43344">
    <property type="entry name" value="PHOSPHOSERINE PHOSPHATASE"/>
    <property type="match status" value="1"/>
</dbReference>
<dbReference type="InterPro" id="IPR023214">
    <property type="entry name" value="HAD_sf"/>
</dbReference>
<dbReference type="AlphaFoldDB" id="A0A4R4TXG0"/>
<dbReference type="NCBIfam" id="TIGR01488">
    <property type="entry name" value="HAD-SF-IB"/>
    <property type="match status" value="1"/>
</dbReference>
<dbReference type="Proteomes" id="UP000295345">
    <property type="component" value="Unassembled WGS sequence"/>
</dbReference>
<dbReference type="SUPFAM" id="SSF56784">
    <property type="entry name" value="HAD-like"/>
    <property type="match status" value="1"/>
</dbReference>
<evidence type="ECO:0000256" key="2">
    <source>
        <dbReference type="ARBA" id="ARBA00022723"/>
    </source>
</evidence>
<accession>A0A4R4TXG0</accession>
<dbReference type="Pfam" id="PF12710">
    <property type="entry name" value="HAD"/>
    <property type="match status" value="1"/>
</dbReference>
<gene>
    <name evidence="5" type="ORF">E1283_04135</name>
</gene>
<dbReference type="CDD" id="cd02612">
    <property type="entry name" value="HAD_PGPPase"/>
    <property type="match status" value="1"/>
</dbReference>